<organism evidence="10 11">
    <name type="scientific">Rheinheimera riviphila</name>
    <dbReference type="NCBI Taxonomy" id="1834037"/>
    <lineage>
        <taxon>Bacteria</taxon>
        <taxon>Pseudomonadati</taxon>
        <taxon>Pseudomonadota</taxon>
        <taxon>Gammaproteobacteria</taxon>
        <taxon>Chromatiales</taxon>
        <taxon>Chromatiaceae</taxon>
        <taxon>Rheinheimera</taxon>
    </lineage>
</organism>
<name>A0A437QSY5_9GAMM</name>
<dbReference type="InterPro" id="IPR026392">
    <property type="entry name" value="Exo/Archaeosortase_dom"/>
</dbReference>
<feature type="transmembrane region" description="Helical" evidence="8">
    <location>
        <begin position="174"/>
        <end position="199"/>
    </location>
</feature>
<feature type="transmembrane region" description="Helical" evidence="8">
    <location>
        <begin position="287"/>
        <end position="304"/>
    </location>
</feature>
<evidence type="ECO:0000313" key="11">
    <source>
        <dbReference type="Proteomes" id="UP000283077"/>
    </source>
</evidence>
<sequence>MQQQQIKFGAWLLLLIAGWTLVFWPTLQNMEQVWRGSDTYMHCYLIPLIALWLCYDQRQLINFSPKPSAWPLLLMLPVLLVWLIGFASDTNALSHFSAVILLQLGLATLLGLALSKQLLFPLFYLIFMVPFGEALNPPLQDITASLSVAMLQWAGVPVFREGLYLATPIGQFEVAVACSGLRFLIASVAIGTLFCYLTYRKWYKHLLFMLSLLAFSILANGFRAFFLIWIAEVSKMEYGFGADHYIYGWLFFGVVMFVMFWLGGRFADAEPTAKPANTHTAATPMKLMPLAGFFGLLTVTFILSQQVQLTIAPEKPAAAALPAGFSAVETSDWQVSFRDGLTRTQGENTDNWQVFSADYGHKQQQGEMITWANWLYSTKQWTVLKQRDISFAEKPYRLVELKNHLGQSRSILFWYQIGQRQTVDTKWAKLYQVLSLLQGDSSVSGVRAISVPISIEQLDLAKLEQLAVQMQAQMQTQMQPQSSPSS</sequence>
<feature type="transmembrane region" description="Helical" evidence="8">
    <location>
        <begin position="9"/>
        <end position="27"/>
    </location>
</feature>
<dbReference type="GO" id="GO:0008233">
    <property type="term" value="F:peptidase activity"/>
    <property type="evidence" value="ECO:0007669"/>
    <property type="project" value="UniProtKB-KW"/>
</dbReference>
<keyword evidence="3" id="KW-0645">Protease</keyword>
<dbReference type="Pfam" id="PF09721">
    <property type="entry name" value="Exosortase_EpsH"/>
    <property type="match status" value="1"/>
</dbReference>
<evidence type="ECO:0000256" key="4">
    <source>
        <dbReference type="ARBA" id="ARBA00022692"/>
    </source>
</evidence>
<gene>
    <name evidence="10" type="primary">xrtA</name>
    <name evidence="10" type="ORF">EOE67_08990</name>
</gene>
<feature type="transmembrane region" description="Helical" evidence="8">
    <location>
        <begin position="118"/>
        <end position="135"/>
    </location>
</feature>
<feature type="transmembrane region" description="Helical" evidence="8">
    <location>
        <begin position="39"/>
        <end position="55"/>
    </location>
</feature>
<keyword evidence="11" id="KW-1185">Reference proteome</keyword>
<keyword evidence="2" id="KW-1003">Cell membrane</keyword>
<evidence type="ECO:0000256" key="1">
    <source>
        <dbReference type="ARBA" id="ARBA00004651"/>
    </source>
</evidence>
<evidence type="ECO:0000256" key="8">
    <source>
        <dbReference type="SAM" id="Phobius"/>
    </source>
</evidence>
<evidence type="ECO:0000256" key="2">
    <source>
        <dbReference type="ARBA" id="ARBA00022475"/>
    </source>
</evidence>
<dbReference type="OrthoDB" id="9797363at2"/>
<keyword evidence="4 8" id="KW-0812">Transmembrane</keyword>
<reference evidence="10 11" key="1">
    <citation type="submission" date="2019-01" db="EMBL/GenBank/DDBJ databases">
        <authorList>
            <person name="Chen W.-M."/>
        </authorList>
    </citation>
    <scope>NUCLEOTIDE SEQUENCE [LARGE SCALE GENOMIC DNA]</scope>
    <source>
        <strain evidence="10 11">KYPC3</strain>
    </source>
</reference>
<dbReference type="Proteomes" id="UP000283077">
    <property type="component" value="Unassembled WGS sequence"/>
</dbReference>
<evidence type="ECO:0000259" key="9">
    <source>
        <dbReference type="Pfam" id="PF11984"/>
    </source>
</evidence>
<feature type="transmembrane region" description="Helical" evidence="8">
    <location>
        <begin position="93"/>
        <end position="113"/>
    </location>
</feature>
<keyword evidence="6 8" id="KW-1133">Transmembrane helix</keyword>
<dbReference type="AlphaFoldDB" id="A0A437QSY5"/>
<evidence type="ECO:0000256" key="6">
    <source>
        <dbReference type="ARBA" id="ARBA00022989"/>
    </source>
</evidence>
<protein>
    <submittedName>
        <fullName evidence="10">Exosortase A</fullName>
        <ecNumber evidence="10">3.4.22.-</ecNumber>
    </submittedName>
</protein>
<dbReference type="EMBL" id="SACS01000008">
    <property type="protein sequence ID" value="RVU37615.1"/>
    <property type="molecule type" value="Genomic_DNA"/>
</dbReference>
<dbReference type="InterPro" id="IPR017540">
    <property type="entry name" value="Exosortase-1"/>
</dbReference>
<evidence type="ECO:0000256" key="7">
    <source>
        <dbReference type="ARBA" id="ARBA00023136"/>
    </source>
</evidence>
<feature type="transmembrane region" description="Helical" evidence="8">
    <location>
        <begin position="246"/>
        <end position="267"/>
    </location>
</feature>
<dbReference type="RefSeq" id="WP_127698770.1">
    <property type="nucleotide sequence ID" value="NZ_SACS01000008.1"/>
</dbReference>
<keyword evidence="7 8" id="KW-0472">Membrane</keyword>
<accession>A0A437QSY5</accession>
<feature type="transmembrane region" description="Helical" evidence="8">
    <location>
        <begin position="67"/>
        <end position="87"/>
    </location>
</feature>
<proteinExistence type="predicted"/>
<dbReference type="InterPro" id="IPR013426">
    <property type="entry name" value="EpsH-like"/>
</dbReference>
<dbReference type="InterPro" id="IPR014263">
    <property type="entry name" value="Methanolan_biosynth_EpsI"/>
</dbReference>
<dbReference type="InterPro" id="IPR019127">
    <property type="entry name" value="Exosortase"/>
</dbReference>
<feature type="transmembrane region" description="Helical" evidence="8">
    <location>
        <begin position="206"/>
        <end position="231"/>
    </location>
</feature>
<dbReference type="GO" id="GO:0006508">
    <property type="term" value="P:proteolysis"/>
    <property type="evidence" value="ECO:0007669"/>
    <property type="project" value="UniProtKB-KW"/>
</dbReference>
<dbReference type="NCBIfam" id="TIGR02602">
    <property type="entry name" value="8TM_EpsH"/>
    <property type="match status" value="1"/>
</dbReference>
<dbReference type="GO" id="GO:0005886">
    <property type="term" value="C:plasma membrane"/>
    <property type="evidence" value="ECO:0007669"/>
    <property type="project" value="UniProtKB-SubCell"/>
</dbReference>
<dbReference type="NCBIfam" id="TIGR04178">
    <property type="entry name" value="exo_archaeo"/>
    <property type="match status" value="1"/>
</dbReference>
<evidence type="ECO:0000313" key="10">
    <source>
        <dbReference type="EMBL" id="RVU37615.1"/>
    </source>
</evidence>
<evidence type="ECO:0000256" key="5">
    <source>
        <dbReference type="ARBA" id="ARBA00022801"/>
    </source>
</evidence>
<comment type="caution">
    <text evidence="10">The sequence shown here is derived from an EMBL/GenBank/DDBJ whole genome shotgun (WGS) entry which is preliminary data.</text>
</comment>
<feature type="domain" description="Methanolan biosynthesis EpsI" evidence="9">
    <location>
        <begin position="355"/>
        <end position="475"/>
    </location>
</feature>
<dbReference type="NCBIfam" id="TIGR03109">
    <property type="entry name" value="exosort_XrtA"/>
    <property type="match status" value="1"/>
</dbReference>
<dbReference type="EC" id="3.4.22.-" evidence="10"/>
<keyword evidence="5 10" id="KW-0378">Hydrolase</keyword>
<dbReference type="Pfam" id="PF11984">
    <property type="entry name" value="DUF3485"/>
    <property type="match status" value="1"/>
</dbReference>
<comment type="subcellular location">
    <subcellularLocation>
        <location evidence="1">Cell membrane</location>
        <topology evidence="1">Multi-pass membrane protein</topology>
    </subcellularLocation>
</comment>
<evidence type="ECO:0000256" key="3">
    <source>
        <dbReference type="ARBA" id="ARBA00022670"/>
    </source>
</evidence>